<reference evidence="2 3" key="1">
    <citation type="journal article" date="2014" name="Mol. Plant">
        <title>Chromosome Scale Genome Assembly and Transcriptome Profiling of Nannochloropsis gaditana in Nitrogen Depletion.</title>
        <authorList>
            <person name="Corteggiani Carpinelli E."/>
            <person name="Telatin A."/>
            <person name="Vitulo N."/>
            <person name="Forcato C."/>
            <person name="D'Angelo M."/>
            <person name="Schiavon R."/>
            <person name="Vezzi A."/>
            <person name="Giacometti G.M."/>
            <person name="Morosinotto T."/>
            <person name="Valle G."/>
        </authorList>
    </citation>
    <scope>NUCLEOTIDE SEQUENCE [LARGE SCALE GENOMIC DNA]</scope>
    <source>
        <strain evidence="2 3">B-31</strain>
    </source>
</reference>
<dbReference type="InterPro" id="IPR039298">
    <property type="entry name" value="ACOT13"/>
</dbReference>
<sequence>MSLKTISPHDYRSKMTRQERTSRQVLELLHAVSKSAFSGVLLRRDIEPNATELQNVKALKIGPGPQVRLRLRVPSHLCDNYNNNHRLLDAGAVTAWFDEVSSWAFVSADGRHRPGVSVSLNTTVLSWVPVGTEVEIQSHCKKIGETLGFADMMLLDVATGKELAHGRHVKFLKMGTAWTVAMHAWAFPLTYLMASAVLLPSVRQRTQKSSSFPPEMAPSPDLPRTEPGSAVNINRLLALDNFHVYEPAGAASPPLAFPASVPLTMEASASFRVIPQVCNSFGSLHGGAAAILAERAALALYHQAARWAGERSQHALPRVRSLSIDYMSPCKKNTELLLLVRGMRVERGAGEGDKHSPSRSLFPPLDVAPHPQGNLIPMSYQVLFTRKKDGRYLTQCHVLLDSQGDAWHHQRQSRGEGNRARL</sequence>
<proteinExistence type="predicted"/>
<dbReference type="EMBL" id="AZIL01000265">
    <property type="protein sequence ID" value="EWM28873.1"/>
    <property type="molecule type" value="Genomic_DNA"/>
</dbReference>
<accession>W7TZE5</accession>
<comment type="caution">
    <text evidence="2">The sequence shown here is derived from an EMBL/GenBank/DDBJ whole genome shotgun (WGS) entry which is preliminary data.</text>
</comment>
<dbReference type="CDD" id="cd03443">
    <property type="entry name" value="PaaI_thioesterase"/>
    <property type="match status" value="1"/>
</dbReference>
<evidence type="ECO:0000313" key="3">
    <source>
        <dbReference type="Proteomes" id="UP000019335"/>
    </source>
</evidence>
<evidence type="ECO:0000256" key="1">
    <source>
        <dbReference type="ARBA" id="ARBA00022801"/>
    </source>
</evidence>
<dbReference type="Proteomes" id="UP000019335">
    <property type="component" value="Chromosome 4"/>
</dbReference>
<dbReference type="Gene3D" id="3.10.129.10">
    <property type="entry name" value="Hotdog Thioesterase"/>
    <property type="match status" value="2"/>
</dbReference>
<protein>
    <submittedName>
        <fullName evidence="2">Acyl-coenzyme a thioesterase 13</fullName>
    </submittedName>
</protein>
<evidence type="ECO:0000313" key="2">
    <source>
        <dbReference type="EMBL" id="EWM28873.1"/>
    </source>
</evidence>
<dbReference type="PANTHER" id="PTHR21660">
    <property type="entry name" value="THIOESTERASE SUPERFAMILY MEMBER-RELATED"/>
    <property type="match status" value="1"/>
</dbReference>
<dbReference type="GO" id="GO:0047617">
    <property type="term" value="F:fatty acyl-CoA hydrolase activity"/>
    <property type="evidence" value="ECO:0007669"/>
    <property type="project" value="InterPro"/>
</dbReference>
<gene>
    <name evidence="2" type="ORF">Naga_100095g12</name>
</gene>
<keyword evidence="3" id="KW-1185">Reference proteome</keyword>
<dbReference type="PANTHER" id="PTHR21660:SF1">
    <property type="entry name" value="ACYL-COENZYME A THIOESTERASE 13"/>
    <property type="match status" value="1"/>
</dbReference>
<dbReference type="SUPFAM" id="SSF54637">
    <property type="entry name" value="Thioesterase/thiol ester dehydrase-isomerase"/>
    <property type="match status" value="2"/>
</dbReference>
<dbReference type="AlphaFoldDB" id="W7TZE5"/>
<dbReference type="InterPro" id="IPR029069">
    <property type="entry name" value="HotDog_dom_sf"/>
</dbReference>
<keyword evidence="1" id="KW-0378">Hydrolase</keyword>
<organism evidence="2 3">
    <name type="scientific">Nannochloropsis gaditana</name>
    <dbReference type="NCBI Taxonomy" id="72520"/>
    <lineage>
        <taxon>Eukaryota</taxon>
        <taxon>Sar</taxon>
        <taxon>Stramenopiles</taxon>
        <taxon>Ochrophyta</taxon>
        <taxon>Eustigmatophyceae</taxon>
        <taxon>Eustigmatales</taxon>
        <taxon>Monodopsidaceae</taxon>
        <taxon>Nannochloropsis</taxon>
    </lineage>
</organism>
<name>W7TZE5_9STRA</name>
<dbReference type="OrthoDB" id="190930at2759"/>